<feature type="transmembrane region" description="Helical" evidence="1">
    <location>
        <begin position="212"/>
        <end position="235"/>
    </location>
</feature>
<evidence type="ECO:0000256" key="1">
    <source>
        <dbReference type="SAM" id="Phobius"/>
    </source>
</evidence>
<dbReference type="PANTHER" id="PTHR38454">
    <property type="entry name" value="INTEGRAL MEMBRANE PROTEIN-RELATED"/>
    <property type="match status" value="1"/>
</dbReference>
<feature type="transmembrane region" description="Helical" evidence="1">
    <location>
        <begin position="353"/>
        <end position="378"/>
    </location>
</feature>
<keyword evidence="1" id="KW-0812">Transmembrane</keyword>
<proteinExistence type="predicted"/>
<organism evidence="2 3">
    <name type="scientific">Mucinivorans hirudinis</name>
    <dbReference type="NCBI Taxonomy" id="1433126"/>
    <lineage>
        <taxon>Bacteria</taxon>
        <taxon>Pseudomonadati</taxon>
        <taxon>Bacteroidota</taxon>
        <taxon>Bacteroidia</taxon>
        <taxon>Bacteroidales</taxon>
        <taxon>Rikenellaceae</taxon>
        <taxon>Mucinivorans</taxon>
    </lineage>
</organism>
<dbReference type="PATRIC" id="fig|1433126.3.peg.2863"/>
<name>A0A060RES2_9BACT</name>
<sequence length="785" mass="87421">MPHIVALVVFAAVSAMFFAPQYRGEALRQGDMVQVGGMAQDIVEHQQQYGEHPGWAGRMFGGMPAYMVNMNYQGRWIKSIADLTYFLGQPAAFLFVAMAAFYLMLLLFGINAWLAMIGGLTWGLSTYFPIIIEAGHITKMMALAWIPPVVGGVYYAYRKNLWLGAAITGIFLSVEISTSHPQITYYFAFAVFALFVNELIRAFKAKTHKKFIVVSLVLAGAAMLAVGSNLVQLYYQADYAKDSNRGGSELKAVEGVTTSGLDKDYATAWSYGKAESFNMFIPNFEGGSSSGGFAADGEVARALGKYQAAHIAPQLPAYHGDQPFTSGPVYIGAVMVFLMVLGLFIVDGRKKWWIVAVSVLALLLAWGHNFMWFTSIFLDYFPLYNKFRTVSMILVILEWSVPLLAIFALQKLYNRDLAPEKFRKAMTYSLVITGGFALFAALIVPNFMDFSAANDAAMGLPDDVVSAMQSERATLLTNDALRSLLFVVLTAAVVWLYYKEKIKTAVMVAAVALLTTVDLYQVDRRFVKTEDFRPRQQALAIQPTEANQQILQDKSDYRVADFTANPFASATASAFHRSVGGYHAAKLRRYQDVIDAHLSKQNMAVYDMLNTKYFITDKGVQVNDGAAGSAWFVENIRWVATPDEELAALGEDFVPNETAVVDKRFENELKGIDIARDSGALIYLEDYKVNVLTYKYSSQSDGVVVFSEIYYPKGWKVFVDGNEKPYFRADYILRAMVVPAGEHTIEWKFEVPHFEAMTNVTRASSVALILLLGFGFFVTFNKRDE</sequence>
<dbReference type="InterPro" id="IPR018580">
    <property type="entry name" value="Uncharacterised_YfhO"/>
</dbReference>
<feature type="transmembrane region" description="Helical" evidence="1">
    <location>
        <begin position="480"/>
        <end position="498"/>
    </location>
</feature>
<feature type="transmembrane region" description="Helical" evidence="1">
    <location>
        <begin position="110"/>
        <end position="128"/>
    </location>
</feature>
<feature type="transmembrane region" description="Helical" evidence="1">
    <location>
        <begin position="84"/>
        <end position="104"/>
    </location>
</feature>
<accession>A0A060RES2</accession>
<feature type="transmembrane region" description="Helical" evidence="1">
    <location>
        <begin position="763"/>
        <end position="780"/>
    </location>
</feature>
<evidence type="ECO:0000313" key="3">
    <source>
        <dbReference type="Proteomes" id="UP000027616"/>
    </source>
</evidence>
<dbReference type="Proteomes" id="UP000027616">
    <property type="component" value="Chromosome I"/>
</dbReference>
<feature type="transmembrane region" description="Helical" evidence="1">
    <location>
        <begin position="183"/>
        <end position="200"/>
    </location>
</feature>
<keyword evidence="1" id="KW-1133">Transmembrane helix</keyword>
<feature type="transmembrane region" description="Helical" evidence="1">
    <location>
        <begin position="425"/>
        <end position="444"/>
    </location>
</feature>
<keyword evidence="3" id="KW-1185">Reference proteome</keyword>
<feature type="transmembrane region" description="Helical" evidence="1">
    <location>
        <begin position="390"/>
        <end position="413"/>
    </location>
</feature>
<dbReference type="PANTHER" id="PTHR38454:SF1">
    <property type="entry name" value="INTEGRAL MEMBRANE PROTEIN"/>
    <property type="match status" value="1"/>
</dbReference>
<dbReference type="STRING" id="1433126.BN938_2894"/>
<feature type="transmembrane region" description="Helical" evidence="1">
    <location>
        <begin position="329"/>
        <end position="346"/>
    </location>
</feature>
<dbReference type="KEGG" id="rbc:BN938_2894"/>
<dbReference type="HOGENOM" id="CLU_008305_0_0_10"/>
<gene>
    <name evidence="2" type="ORF">BN938_2894</name>
</gene>
<keyword evidence="1" id="KW-0472">Membrane</keyword>
<dbReference type="AlphaFoldDB" id="A0A060RES2"/>
<evidence type="ECO:0000313" key="2">
    <source>
        <dbReference type="EMBL" id="CDN32959.1"/>
    </source>
</evidence>
<dbReference type="EMBL" id="HG934468">
    <property type="protein sequence ID" value="CDN32959.1"/>
    <property type="molecule type" value="Genomic_DNA"/>
</dbReference>
<dbReference type="eggNOG" id="COG4485">
    <property type="taxonomic scope" value="Bacteria"/>
</dbReference>
<evidence type="ECO:0008006" key="4">
    <source>
        <dbReference type="Google" id="ProtNLM"/>
    </source>
</evidence>
<protein>
    <recommendedName>
        <fullName evidence="4">Bacterial membrane protein YfhO</fullName>
    </recommendedName>
</protein>
<reference evidence="2 3" key="1">
    <citation type="journal article" date="2015" name="Genome Announc.">
        <title>Complete Genome Sequence of the Novel Leech Symbiont Mucinivorans hirudinis M3T.</title>
        <authorList>
            <person name="Nelson M.C."/>
            <person name="Bomar L."/>
            <person name="Graf J."/>
        </authorList>
    </citation>
    <scope>NUCLEOTIDE SEQUENCE [LARGE SCALE GENOMIC DNA]</scope>
    <source>
        <strain evidence="3">M3</strain>
    </source>
</reference>